<dbReference type="Proteomes" id="UP001493487">
    <property type="component" value="Unassembled WGS sequence"/>
</dbReference>
<keyword evidence="2" id="KW-1185">Reference proteome</keyword>
<name>A0ABV1KYT6_9BACL</name>
<dbReference type="EMBL" id="JASKHM010000014">
    <property type="protein sequence ID" value="MEQ4485225.1"/>
    <property type="molecule type" value="Genomic_DNA"/>
</dbReference>
<evidence type="ECO:0000313" key="1">
    <source>
        <dbReference type="EMBL" id="MEQ4485225.1"/>
    </source>
</evidence>
<proteinExistence type="predicted"/>
<protein>
    <submittedName>
        <fullName evidence="1">Uncharacterized protein</fullName>
    </submittedName>
</protein>
<evidence type="ECO:0000313" key="2">
    <source>
        <dbReference type="Proteomes" id="UP001493487"/>
    </source>
</evidence>
<organism evidence="1 2">
    <name type="scientific">Cohnella silvisoli</name>
    <dbReference type="NCBI Taxonomy" id="2873699"/>
    <lineage>
        <taxon>Bacteria</taxon>
        <taxon>Bacillati</taxon>
        <taxon>Bacillota</taxon>
        <taxon>Bacilli</taxon>
        <taxon>Bacillales</taxon>
        <taxon>Paenibacillaceae</taxon>
        <taxon>Cohnella</taxon>
    </lineage>
</organism>
<dbReference type="RefSeq" id="WP_232187342.1">
    <property type="nucleotide sequence ID" value="NZ_JAIOAP010000012.1"/>
</dbReference>
<gene>
    <name evidence="1" type="ORF">QJS35_22820</name>
</gene>
<accession>A0ABV1KYT6</accession>
<comment type="caution">
    <text evidence="1">The sequence shown here is derived from an EMBL/GenBank/DDBJ whole genome shotgun (WGS) entry which is preliminary data.</text>
</comment>
<sequence length="70" mass="7980">MYESSVDTEITESLRTSIGCYVEDCAERGSTPDAFAFSLTYQRDYGRVPGAVIERLINEELTKYGRKNFE</sequence>
<reference evidence="1 2" key="1">
    <citation type="journal article" date="2023" name="Genome Announc.">
        <title>Pan-Genome Analyses of the Genus Cohnella and Proposal of the Novel Species Cohnella silvisoli sp. nov., Isolated from Forest Soil.</title>
        <authorList>
            <person name="Wang C."/>
            <person name="Mao L."/>
            <person name="Bao G."/>
            <person name="Zhu H."/>
        </authorList>
    </citation>
    <scope>NUCLEOTIDE SEQUENCE [LARGE SCALE GENOMIC DNA]</scope>
    <source>
        <strain evidence="1 2">NL03-T5-1</strain>
    </source>
</reference>